<evidence type="ECO:0000313" key="4">
    <source>
        <dbReference type="Proteomes" id="UP000490980"/>
    </source>
</evidence>
<sequence>MRNALLLLLTLLITSGACASVTTPASGDGFVPVTCDRAIASSPLMASRITCHVLSVPLDHTNPSNPARIRLAVYRIAARLPQSRIGTLLVQPDGFNQDPLASLTKVAEQRFQRPGPSEPESLLTLADHFDLVTLQPRGTGDTQLRCTQMSAGAASRYLLDPSDDAAWHQWVAEARAFAMSCGPNAAFLGTTQAVNDIDALRTMLGEPSLYFYAQGRGAWITTWYAAAHPDTTARMLLDGAISFHLRRFPWQTNVHQVYRERMLRESLVRPAIDLATGDVPEQTTTSIMQRLRHMPLVFRRAWHDRLNQPTDIMAALAVADRWPLLLSGERIREMNRHRFHPDPALNARIRHAAGDLLEAMPADHAAWDRQGIDGATLATLCNDSPHQTDVDALRADESFHRDVFSLPDTDAIVHGVACHAWPFGSSNRPLPQTSSKAPSIMMIHAGVDHMAPPGGVEGVAHDYPNAYLVVESSLAARPVFGHPASQCATRMALDYLMTGRLPATHITRC</sequence>
<keyword evidence="4" id="KW-1185">Reference proteome</keyword>
<keyword evidence="3" id="KW-0378">Hydrolase</keyword>
<organism evidence="3 4">
    <name type="scientific">Luteibacter anthropi</name>
    <dbReference type="NCBI Taxonomy" id="564369"/>
    <lineage>
        <taxon>Bacteria</taxon>
        <taxon>Pseudomonadati</taxon>
        <taxon>Pseudomonadota</taxon>
        <taxon>Gammaproteobacteria</taxon>
        <taxon>Lysobacterales</taxon>
        <taxon>Rhodanobacteraceae</taxon>
        <taxon>Luteibacter</taxon>
    </lineage>
</organism>
<feature type="signal peptide" evidence="1">
    <location>
        <begin position="1"/>
        <end position="19"/>
    </location>
</feature>
<evidence type="ECO:0000313" key="3">
    <source>
        <dbReference type="EMBL" id="NII04833.1"/>
    </source>
</evidence>
<feature type="chain" id="PRO_5031056037" evidence="1">
    <location>
        <begin position="20"/>
        <end position="509"/>
    </location>
</feature>
<dbReference type="RefSeq" id="WP_166945492.1">
    <property type="nucleotide sequence ID" value="NZ_JAARLZ010000001.1"/>
</dbReference>
<dbReference type="Gene3D" id="3.40.50.1820">
    <property type="entry name" value="alpha/beta hydrolase"/>
    <property type="match status" value="1"/>
</dbReference>
<evidence type="ECO:0000259" key="2">
    <source>
        <dbReference type="Pfam" id="PF08386"/>
    </source>
</evidence>
<evidence type="ECO:0000256" key="1">
    <source>
        <dbReference type="SAM" id="SignalP"/>
    </source>
</evidence>
<protein>
    <submittedName>
        <fullName evidence="3">Alpha/beta hydrolase</fullName>
    </submittedName>
</protein>
<dbReference type="EMBL" id="JAARLZ010000001">
    <property type="protein sequence ID" value="NII04833.1"/>
    <property type="molecule type" value="Genomic_DNA"/>
</dbReference>
<comment type="caution">
    <text evidence="3">The sequence shown here is derived from an EMBL/GenBank/DDBJ whole genome shotgun (WGS) entry which is preliminary data.</text>
</comment>
<keyword evidence="1" id="KW-0732">Signal</keyword>
<dbReference type="PROSITE" id="PS51257">
    <property type="entry name" value="PROKAR_LIPOPROTEIN"/>
    <property type="match status" value="1"/>
</dbReference>
<accession>A0A7X5ZGK4</accession>
<dbReference type="GO" id="GO:0016787">
    <property type="term" value="F:hydrolase activity"/>
    <property type="evidence" value="ECO:0007669"/>
    <property type="project" value="UniProtKB-KW"/>
</dbReference>
<feature type="domain" description="Peptidase S33 tripeptidyl aminopeptidase-like C-terminal" evidence="2">
    <location>
        <begin position="414"/>
        <end position="505"/>
    </location>
</feature>
<dbReference type="Pfam" id="PF08386">
    <property type="entry name" value="Abhydrolase_4"/>
    <property type="match status" value="1"/>
</dbReference>
<reference evidence="3 4" key="1">
    <citation type="submission" date="2020-03" db="EMBL/GenBank/DDBJ databases">
        <authorList>
            <person name="Lai Q."/>
        </authorList>
    </citation>
    <scope>NUCLEOTIDE SEQUENCE [LARGE SCALE GENOMIC DNA]</scope>
    <source>
        <strain evidence="3 4">CCUG 25036</strain>
    </source>
</reference>
<gene>
    <name evidence="3" type="ORF">HBF25_00375</name>
</gene>
<proteinExistence type="predicted"/>
<dbReference type="Proteomes" id="UP000490980">
    <property type="component" value="Unassembled WGS sequence"/>
</dbReference>
<dbReference type="InterPro" id="IPR013595">
    <property type="entry name" value="Pept_S33_TAP-like_C"/>
</dbReference>
<dbReference type="SUPFAM" id="SSF53474">
    <property type="entry name" value="alpha/beta-Hydrolases"/>
    <property type="match status" value="1"/>
</dbReference>
<name>A0A7X5ZGK4_9GAMM</name>
<dbReference type="AlphaFoldDB" id="A0A7X5ZGK4"/>
<dbReference type="InterPro" id="IPR029058">
    <property type="entry name" value="AB_hydrolase_fold"/>
</dbReference>